<proteinExistence type="predicted"/>
<evidence type="ECO:0000313" key="3">
    <source>
        <dbReference type="RefSeq" id="XP_013408180.1"/>
    </source>
</evidence>
<sequence>MATVDTEVLSLLLKASSKDFVAKLCNEAFLYRDTVVIPEALIQKTSEGLSIEVQESKNLLNHLSILTKKAVFQGQTEPAAVLKVFPDGFHKNLRDLLAKIIIENLPMWKNHAINNQVSLPRLLDFDWRVDIKTSSDSISRMSVPTCIMQLKVQENSTKIDSVPEVTSMNVELSKETLDTMLDGLGKIRDQLSSVASKGKK</sequence>
<dbReference type="InterPro" id="IPR048676">
    <property type="entry name" value="COMMD9_N"/>
</dbReference>
<dbReference type="STRING" id="7574.A0A1S3JCN9"/>
<dbReference type="RefSeq" id="XP_013408180.1">
    <property type="nucleotide sequence ID" value="XM_013552726.2"/>
</dbReference>
<name>A0A1S3JCN9_LINAN</name>
<dbReference type="AlphaFoldDB" id="A0A1S3JCN9"/>
<protein>
    <submittedName>
        <fullName evidence="3">COMM domain-containing protein 9-like</fullName>
    </submittedName>
</protein>
<dbReference type="InterPro" id="IPR037360">
    <property type="entry name" value="COMMD9"/>
</dbReference>
<dbReference type="OrthoDB" id="64318at2759"/>
<accession>A0A1S3JCN9</accession>
<dbReference type="Proteomes" id="UP000085678">
    <property type="component" value="Unplaced"/>
</dbReference>
<evidence type="ECO:0000313" key="2">
    <source>
        <dbReference type="Proteomes" id="UP000085678"/>
    </source>
</evidence>
<dbReference type="OMA" id="WREDISK"/>
<dbReference type="Pfam" id="PF07258">
    <property type="entry name" value="COMM_domain"/>
    <property type="match status" value="1"/>
</dbReference>
<reference evidence="3" key="1">
    <citation type="submission" date="2025-08" db="UniProtKB">
        <authorList>
            <consortium name="RefSeq"/>
        </authorList>
    </citation>
    <scope>IDENTIFICATION</scope>
    <source>
        <tissue evidence="3">Gonads</tissue>
    </source>
</reference>
<dbReference type="Pfam" id="PF20923">
    <property type="entry name" value="COMMD9_HN"/>
    <property type="match status" value="1"/>
</dbReference>
<dbReference type="PANTHER" id="PTHR15663:SF4">
    <property type="entry name" value="COMM DOMAIN-CONTAINING PROTEIN 9"/>
    <property type="match status" value="1"/>
</dbReference>
<dbReference type="InterPro" id="IPR017920">
    <property type="entry name" value="COMM"/>
</dbReference>
<dbReference type="GeneID" id="106172127"/>
<gene>
    <name evidence="3" type="primary">LOC106172127</name>
</gene>
<feature type="domain" description="COMM" evidence="1">
    <location>
        <begin position="121"/>
        <end position="195"/>
    </location>
</feature>
<organism evidence="2 3">
    <name type="scientific">Lingula anatina</name>
    <name type="common">Brachiopod</name>
    <name type="synonym">Lingula unguis</name>
    <dbReference type="NCBI Taxonomy" id="7574"/>
    <lineage>
        <taxon>Eukaryota</taxon>
        <taxon>Metazoa</taxon>
        <taxon>Spiralia</taxon>
        <taxon>Lophotrochozoa</taxon>
        <taxon>Brachiopoda</taxon>
        <taxon>Linguliformea</taxon>
        <taxon>Lingulata</taxon>
        <taxon>Lingulida</taxon>
        <taxon>Linguloidea</taxon>
        <taxon>Lingulidae</taxon>
        <taxon>Lingula</taxon>
    </lineage>
</organism>
<dbReference type="KEGG" id="lak:106172127"/>
<evidence type="ECO:0000259" key="1">
    <source>
        <dbReference type="PROSITE" id="PS51269"/>
    </source>
</evidence>
<keyword evidence="2" id="KW-1185">Reference proteome</keyword>
<dbReference type="PROSITE" id="PS51269">
    <property type="entry name" value="COMM"/>
    <property type="match status" value="1"/>
</dbReference>
<dbReference type="PANTHER" id="PTHR15663">
    <property type="entry name" value="COMM DOMAIN-CONTAINING PROTEIN 9"/>
    <property type="match status" value="1"/>
</dbReference>
<dbReference type="InParanoid" id="A0A1S3JCN9"/>